<accession>A0A0H5BHW6</accession>
<name>A0A0H5BHW6_9EUKA</name>
<geneLocation type="nucleomorph" evidence="2"/>
<dbReference type="EMBL" id="AB996602">
    <property type="protein sequence ID" value="BAS01728.1"/>
    <property type="molecule type" value="Genomic_DNA"/>
</dbReference>
<reference evidence="2" key="1">
    <citation type="journal article" date="2015" name="Genome Biol. Evol.">
        <title>Nucleomorph Genome Sequences of Two Chlorarachniophytes, Amorphochlora amoebiformis and Lotharella vacuolata.</title>
        <authorList>
            <person name="Suzuki S."/>
            <person name="Shirato S."/>
            <person name="Hirakawa Y."/>
            <person name="Ishida K."/>
        </authorList>
    </citation>
    <scope>NUCLEOTIDE SEQUENCE</scope>
    <source>
        <strain evidence="2">CCMP2058</strain>
    </source>
</reference>
<sequence>MFYDTLINTKERIIRKFYHFNDIISILYSQNKILIIKLNIENLYKSLYYSIIQTIKLNNIKIDYILMDSVYLVARNYLLVYVINNGLAIVTFLISKKNVFGLYLPISIVIKTDILNGQLIMGFSVLIIHTNKEIKFWSLISCNIIKSFFTKNILAFSTLLKDNFMIIGNDVIKYKKEGCLILLNLISFKTVTIIRLTRSFLTRIINDVKNQTVITSERTNTIKKWRFQILKKYSNRKKKYFLFCNIRLIESCKFLFQILTLELLSNFNIIVISTTDFKIKMFFLNNFKFFYSVSFDFDLVHIIKACSSDMTILCCTLRSGIYKWNILDGRLISKYNKCDSPITDLVVLEDNNCIVFANLSYKIIFISLNLQECFFEIITEFSGHRFLKYSYSLRNLIIISYSNVITTYYYIW</sequence>
<keyword evidence="1" id="KW-0472">Membrane</keyword>
<dbReference type="Gene3D" id="2.130.10.10">
    <property type="entry name" value="YVTN repeat-like/Quinoprotein amine dehydrogenase"/>
    <property type="match status" value="1"/>
</dbReference>
<evidence type="ECO:0000313" key="2">
    <source>
        <dbReference type="EMBL" id="BAS01728.1"/>
    </source>
</evidence>
<protein>
    <submittedName>
        <fullName evidence="2">Uncharacterized protein</fullName>
    </submittedName>
</protein>
<keyword evidence="1" id="KW-1133">Transmembrane helix</keyword>
<dbReference type="InterPro" id="IPR036322">
    <property type="entry name" value="WD40_repeat_dom_sf"/>
</dbReference>
<dbReference type="SUPFAM" id="SSF50978">
    <property type="entry name" value="WD40 repeat-like"/>
    <property type="match status" value="1"/>
</dbReference>
<proteinExistence type="predicted"/>
<dbReference type="InterPro" id="IPR015943">
    <property type="entry name" value="WD40/YVTN_repeat-like_dom_sf"/>
</dbReference>
<keyword evidence="2" id="KW-0542">Nucleomorph</keyword>
<organism evidence="2">
    <name type="scientific">Amorphochlora amoebiformis</name>
    <dbReference type="NCBI Taxonomy" id="1561963"/>
    <lineage>
        <taxon>Eukaryota</taxon>
        <taxon>Sar</taxon>
        <taxon>Rhizaria</taxon>
        <taxon>Cercozoa</taxon>
        <taxon>Chlorarachniophyceae</taxon>
        <taxon>Amorphochlora</taxon>
    </lineage>
</organism>
<evidence type="ECO:0000256" key="1">
    <source>
        <dbReference type="SAM" id="Phobius"/>
    </source>
</evidence>
<dbReference type="AlphaFoldDB" id="A0A0H5BHW6"/>
<keyword evidence="1" id="KW-0812">Transmembrane</keyword>
<feature type="transmembrane region" description="Helical" evidence="1">
    <location>
        <begin position="77"/>
        <end position="94"/>
    </location>
</feature>